<gene>
    <name evidence="1" type="ORF">EYF80_007671</name>
</gene>
<dbReference type="EMBL" id="SRLO01000042">
    <property type="protein sequence ID" value="TNN82025.1"/>
    <property type="molecule type" value="Genomic_DNA"/>
</dbReference>
<name>A0A4Z2IVP1_9TELE</name>
<protein>
    <submittedName>
        <fullName evidence="1">Uncharacterized protein</fullName>
    </submittedName>
</protein>
<evidence type="ECO:0000313" key="1">
    <source>
        <dbReference type="EMBL" id="TNN82025.1"/>
    </source>
</evidence>
<reference evidence="1 2" key="1">
    <citation type="submission" date="2019-03" db="EMBL/GenBank/DDBJ databases">
        <title>First draft genome of Liparis tanakae, snailfish: a comprehensive survey of snailfish specific genes.</title>
        <authorList>
            <person name="Kim W."/>
            <person name="Song I."/>
            <person name="Jeong J.-H."/>
            <person name="Kim D."/>
            <person name="Kim S."/>
            <person name="Ryu S."/>
            <person name="Song J.Y."/>
            <person name="Lee S.K."/>
        </authorList>
    </citation>
    <scope>NUCLEOTIDE SEQUENCE [LARGE SCALE GENOMIC DNA]</scope>
    <source>
        <tissue evidence="1">Muscle</tissue>
    </source>
</reference>
<comment type="caution">
    <text evidence="1">The sequence shown here is derived from an EMBL/GenBank/DDBJ whole genome shotgun (WGS) entry which is preliminary data.</text>
</comment>
<evidence type="ECO:0000313" key="2">
    <source>
        <dbReference type="Proteomes" id="UP000314294"/>
    </source>
</evidence>
<accession>A0A4Z2IVP1</accession>
<dbReference type="AlphaFoldDB" id="A0A4Z2IVP1"/>
<organism evidence="1 2">
    <name type="scientific">Liparis tanakae</name>
    <name type="common">Tanaka's snailfish</name>
    <dbReference type="NCBI Taxonomy" id="230148"/>
    <lineage>
        <taxon>Eukaryota</taxon>
        <taxon>Metazoa</taxon>
        <taxon>Chordata</taxon>
        <taxon>Craniata</taxon>
        <taxon>Vertebrata</taxon>
        <taxon>Euteleostomi</taxon>
        <taxon>Actinopterygii</taxon>
        <taxon>Neopterygii</taxon>
        <taxon>Teleostei</taxon>
        <taxon>Neoteleostei</taxon>
        <taxon>Acanthomorphata</taxon>
        <taxon>Eupercaria</taxon>
        <taxon>Perciformes</taxon>
        <taxon>Cottioidei</taxon>
        <taxon>Cottales</taxon>
        <taxon>Liparidae</taxon>
        <taxon>Liparis</taxon>
    </lineage>
</organism>
<proteinExistence type="predicted"/>
<dbReference type="Proteomes" id="UP000314294">
    <property type="component" value="Unassembled WGS sequence"/>
</dbReference>
<sequence length="142" mass="15153">MLMDKTQSLSVSENTYKTATAEAEKTDIREESLLWKMEEQREKLESFEQLKSDIAPPLLTMQVNVSGGGKAVADSLTAMEIQGVALGLTGMLAYKNTGLIAFGAMGDLLRPAETDSIRLGLVRQGKQVDDGGAVGRSSGGET</sequence>
<keyword evidence="2" id="KW-1185">Reference proteome</keyword>